<evidence type="ECO:0000313" key="1">
    <source>
        <dbReference type="EMBL" id="MER6433793.1"/>
    </source>
</evidence>
<dbReference type="RefSeq" id="WP_352065805.1">
    <property type="nucleotide sequence ID" value="NZ_JBEPAZ010000069.1"/>
</dbReference>
<dbReference type="EMBL" id="JBEPAZ010000069">
    <property type="protein sequence ID" value="MER6433793.1"/>
    <property type="molecule type" value="Genomic_DNA"/>
</dbReference>
<sequence>MASETAAVLARMHREIDGVEPGRITFRTWIPQGVRRSKLRLFVESSIDGIAHYVAKVPLDPADTMVTREWSILSSLVAPETWRPRAVAEISRGFVMSYVPARDFPDVFRTADTDTRRTLLLAGVEAAAVLHTTHGRLREVGAAEAADSYLPGLTGIGESTLHHLQKTHVGPAHGDMGPWNLRVHDQGGIGLIDWEDFRPLGLPALDVLNLVLTTALLAFPDYQEHGWDWLYERVFHSRNAFRTSARCALEHYAASTGTDSTAILGLVPLFCRAMIQRIEDQGRTADHLFYRPFAERFEAEGDRLFTKDGAW</sequence>
<evidence type="ECO:0008006" key="3">
    <source>
        <dbReference type="Google" id="ProtNLM"/>
    </source>
</evidence>
<protein>
    <recommendedName>
        <fullName evidence="3">Aminoglycoside phosphotransferase domain-containing protein</fullName>
    </recommendedName>
</protein>
<dbReference type="Proteomes" id="UP001470023">
    <property type="component" value="Unassembled WGS sequence"/>
</dbReference>
<gene>
    <name evidence="1" type="ORF">ABT272_39725</name>
</gene>
<accession>A0ABV1UJ81</accession>
<evidence type="ECO:0000313" key="2">
    <source>
        <dbReference type="Proteomes" id="UP001470023"/>
    </source>
</evidence>
<name>A0ABV1UJ81_9ACTN</name>
<dbReference type="SUPFAM" id="SSF56112">
    <property type="entry name" value="Protein kinase-like (PK-like)"/>
    <property type="match status" value="1"/>
</dbReference>
<keyword evidence="2" id="KW-1185">Reference proteome</keyword>
<dbReference type="InterPro" id="IPR011009">
    <property type="entry name" value="Kinase-like_dom_sf"/>
</dbReference>
<organism evidence="1 2">
    <name type="scientific">Streptomyces sp. 900105245</name>
    <dbReference type="NCBI Taxonomy" id="3154379"/>
    <lineage>
        <taxon>Bacteria</taxon>
        <taxon>Bacillati</taxon>
        <taxon>Actinomycetota</taxon>
        <taxon>Actinomycetes</taxon>
        <taxon>Kitasatosporales</taxon>
        <taxon>Streptomycetaceae</taxon>
        <taxon>Streptomyces</taxon>
    </lineage>
</organism>
<dbReference type="Gene3D" id="3.90.1200.10">
    <property type="match status" value="1"/>
</dbReference>
<proteinExistence type="predicted"/>
<comment type="caution">
    <text evidence="1">The sequence shown here is derived from an EMBL/GenBank/DDBJ whole genome shotgun (WGS) entry which is preliminary data.</text>
</comment>
<reference evidence="1 2" key="1">
    <citation type="submission" date="2024-06" db="EMBL/GenBank/DDBJ databases">
        <title>The Natural Products Discovery Center: Release of the First 8490 Sequenced Strains for Exploring Actinobacteria Biosynthetic Diversity.</title>
        <authorList>
            <person name="Kalkreuter E."/>
            <person name="Kautsar S.A."/>
            <person name="Yang D."/>
            <person name="Bader C.D."/>
            <person name="Teijaro C.N."/>
            <person name="Fluegel L."/>
            <person name="Davis C.M."/>
            <person name="Simpson J.R."/>
            <person name="Lauterbach L."/>
            <person name="Steele A.D."/>
            <person name="Gui C."/>
            <person name="Meng S."/>
            <person name="Li G."/>
            <person name="Viehrig K."/>
            <person name="Ye F."/>
            <person name="Su P."/>
            <person name="Kiefer A.F."/>
            <person name="Nichols A."/>
            <person name="Cepeda A.J."/>
            <person name="Yan W."/>
            <person name="Fan B."/>
            <person name="Jiang Y."/>
            <person name="Adhikari A."/>
            <person name="Zheng C.-J."/>
            <person name="Schuster L."/>
            <person name="Cowan T.M."/>
            <person name="Smanski M.J."/>
            <person name="Chevrette M.G."/>
            <person name="De Carvalho L.P.S."/>
            <person name="Shen B."/>
        </authorList>
    </citation>
    <scope>NUCLEOTIDE SEQUENCE [LARGE SCALE GENOMIC DNA]</scope>
    <source>
        <strain evidence="1 2">NPDC001166</strain>
    </source>
</reference>